<keyword evidence="2" id="KW-1185">Reference proteome</keyword>
<sequence>MPFLRRRKKKPHKMAAAFGKANMSLEAKDWAGLKAFVELGSSLPRFQKNPTRLFFDGRRGEMRKLGEYFTMVWTGLQVPGVPTLTDVRTALSTYTDKTLQPKEQEGVANMMCHDVVTAKRFYVMQMTPMEAAEN</sequence>
<dbReference type="Proteomes" id="UP001152622">
    <property type="component" value="Chromosome 10"/>
</dbReference>
<gene>
    <name evidence="1" type="ORF">SKAU_G00270990</name>
</gene>
<evidence type="ECO:0000313" key="2">
    <source>
        <dbReference type="Proteomes" id="UP001152622"/>
    </source>
</evidence>
<proteinExistence type="predicted"/>
<organism evidence="1 2">
    <name type="scientific">Synaphobranchus kaupii</name>
    <name type="common">Kaup's arrowtooth eel</name>
    <dbReference type="NCBI Taxonomy" id="118154"/>
    <lineage>
        <taxon>Eukaryota</taxon>
        <taxon>Metazoa</taxon>
        <taxon>Chordata</taxon>
        <taxon>Craniata</taxon>
        <taxon>Vertebrata</taxon>
        <taxon>Euteleostomi</taxon>
        <taxon>Actinopterygii</taxon>
        <taxon>Neopterygii</taxon>
        <taxon>Teleostei</taxon>
        <taxon>Anguilliformes</taxon>
        <taxon>Synaphobranchidae</taxon>
        <taxon>Synaphobranchus</taxon>
    </lineage>
</organism>
<dbReference type="EMBL" id="JAINUF010000010">
    <property type="protein sequence ID" value="KAJ8348510.1"/>
    <property type="molecule type" value="Genomic_DNA"/>
</dbReference>
<protein>
    <submittedName>
        <fullName evidence="1">Uncharacterized protein</fullName>
    </submittedName>
</protein>
<dbReference type="OrthoDB" id="8964969at2759"/>
<comment type="caution">
    <text evidence="1">The sequence shown here is derived from an EMBL/GenBank/DDBJ whole genome shotgun (WGS) entry which is preliminary data.</text>
</comment>
<name>A0A9Q1IPN5_SYNKA</name>
<accession>A0A9Q1IPN5</accession>
<dbReference type="AlphaFoldDB" id="A0A9Q1IPN5"/>
<evidence type="ECO:0000313" key="1">
    <source>
        <dbReference type="EMBL" id="KAJ8348510.1"/>
    </source>
</evidence>
<reference evidence="1" key="1">
    <citation type="journal article" date="2023" name="Science">
        <title>Genome structures resolve the early diversification of teleost fishes.</title>
        <authorList>
            <person name="Parey E."/>
            <person name="Louis A."/>
            <person name="Montfort J."/>
            <person name="Bouchez O."/>
            <person name="Roques C."/>
            <person name="Iampietro C."/>
            <person name="Lluch J."/>
            <person name="Castinel A."/>
            <person name="Donnadieu C."/>
            <person name="Desvignes T."/>
            <person name="Floi Bucao C."/>
            <person name="Jouanno E."/>
            <person name="Wen M."/>
            <person name="Mejri S."/>
            <person name="Dirks R."/>
            <person name="Jansen H."/>
            <person name="Henkel C."/>
            <person name="Chen W.J."/>
            <person name="Zahm M."/>
            <person name="Cabau C."/>
            <person name="Klopp C."/>
            <person name="Thompson A.W."/>
            <person name="Robinson-Rechavi M."/>
            <person name="Braasch I."/>
            <person name="Lecointre G."/>
            <person name="Bobe J."/>
            <person name="Postlethwait J.H."/>
            <person name="Berthelot C."/>
            <person name="Roest Crollius H."/>
            <person name="Guiguen Y."/>
        </authorList>
    </citation>
    <scope>NUCLEOTIDE SEQUENCE</scope>
    <source>
        <strain evidence="1">WJC10195</strain>
    </source>
</reference>